<dbReference type="EMBL" id="CM023489">
    <property type="protein sequence ID" value="KAH6922419.1"/>
    <property type="molecule type" value="Genomic_DNA"/>
</dbReference>
<evidence type="ECO:0000313" key="2">
    <source>
        <dbReference type="Proteomes" id="UP000821845"/>
    </source>
</evidence>
<protein>
    <submittedName>
        <fullName evidence="1">Uncharacterized protein</fullName>
    </submittedName>
</protein>
<keyword evidence="2" id="KW-1185">Reference proteome</keyword>
<proteinExistence type="predicted"/>
<comment type="caution">
    <text evidence="1">The sequence shown here is derived from an EMBL/GenBank/DDBJ whole genome shotgun (WGS) entry which is preliminary data.</text>
</comment>
<dbReference type="Proteomes" id="UP000821845">
    <property type="component" value="Chromosome 9"/>
</dbReference>
<organism evidence="1 2">
    <name type="scientific">Hyalomma asiaticum</name>
    <name type="common">Tick</name>
    <dbReference type="NCBI Taxonomy" id="266040"/>
    <lineage>
        <taxon>Eukaryota</taxon>
        <taxon>Metazoa</taxon>
        <taxon>Ecdysozoa</taxon>
        <taxon>Arthropoda</taxon>
        <taxon>Chelicerata</taxon>
        <taxon>Arachnida</taxon>
        <taxon>Acari</taxon>
        <taxon>Parasitiformes</taxon>
        <taxon>Ixodida</taxon>
        <taxon>Ixodoidea</taxon>
        <taxon>Ixodidae</taxon>
        <taxon>Hyalomminae</taxon>
        <taxon>Hyalomma</taxon>
    </lineage>
</organism>
<name>A0ACB7RPK8_HYAAI</name>
<gene>
    <name evidence="1" type="ORF">HPB50_013532</name>
</gene>
<accession>A0ACB7RPK8</accession>
<evidence type="ECO:0000313" key="1">
    <source>
        <dbReference type="EMBL" id="KAH6922419.1"/>
    </source>
</evidence>
<sequence length="813" mass="91734">MAPRAGFASGSVMNFAENAHCSCAMHKLRQQQERGRFCDIVLHVDGRQYRAHRNVLAACSPYFDSILRMQKVAVEHLSISCRNQAAFQSFLRYMYSGCVSVHRGNVAELLQLANHFLVFKLKNYCAEYLEHNLNLANCLAVREMAEANNVPTLLKAVASFVSENVEDVLSDPRLLRLDRERFVAFISDRRLCLPQGAPLLNLVTRWVSHDLEEREGWLRLLLTYIDWAAVDQNTLSQCLSRDPVFKLSRRCLHFLLETLDSNMVEAPKCGSADKREQLRLEFSHTPESDMESFMNLAVSAAIEALCAEMSGEARGSPGAVRSAAEEEDDDETLSSDDCGELLDEDDGNDNILGMGEDAIHQQQAAVEDENSSEGESDEKHHILRNLLVGKEDAEGPRTPEATTDDSSNGQMGKLPSSIWKEGVKCEHCSYVSYGAARLEQHVAKAHAKGKTYECSLCSFTCKWNREYYTHMKNHFSSDGQGPFQCDSCAYKCERIQLLLLHRMRHTDERPYQCGACDYRCRQKTNLVAHMRCHTGERPFVCDLCGRAFALKCTLEQHLQSHRDDRPYLCDVCGFTAKYQSHLLSHRRLHTGNVFRCQFAGCTYVSPKRSQLEAHTRTHTAVRSHVCAVCGRAFIERSHLVRHERIHLDDKPFKCLECDYTSSRRDKLKEHHEKHHGENATAKAPYRPRKTSSNTGQMLVDSAQLSLDDPYVSVDSQLDPTDPESRYLVVQMQASGLSLSQIQALQSHSSLDDSSSMMFVDQQSSLLDSQLGDLGVDNTEEMLSVTLHEPLNSSSEISATSTELNNVNPFMTFF</sequence>
<reference evidence="1" key="1">
    <citation type="submission" date="2020-05" db="EMBL/GenBank/DDBJ databases">
        <title>Large-scale comparative analyses of tick genomes elucidate their genetic diversity and vector capacities.</title>
        <authorList>
            <person name="Jia N."/>
            <person name="Wang J."/>
            <person name="Shi W."/>
            <person name="Du L."/>
            <person name="Sun Y."/>
            <person name="Zhan W."/>
            <person name="Jiang J."/>
            <person name="Wang Q."/>
            <person name="Zhang B."/>
            <person name="Ji P."/>
            <person name="Sakyi L.B."/>
            <person name="Cui X."/>
            <person name="Yuan T."/>
            <person name="Jiang B."/>
            <person name="Yang W."/>
            <person name="Lam T.T.-Y."/>
            <person name="Chang Q."/>
            <person name="Ding S."/>
            <person name="Wang X."/>
            <person name="Zhu J."/>
            <person name="Ruan X."/>
            <person name="Zhao L."/>
            <person name="Wei J."/>
            <person name="Que T."/>
            <person name="Du C."/>
            <person name="Cheng J."/>
            <person name="Dai P."/>
            <person name="Han X."/>
            <person name="Huang E."/>
            <person name="Gao Y."/>
            <person name="Liu J."/>
            <person name="Shao H."/>
            <person name="Ye R."/>
            <person name="Li L."/>
            <person name="Wei W."/>
            <person name="Wang X."/>
            <person name="Wang C."/>
            <person name="Yang T."/>
            <person name="Huo Q."/>
            <person name="Li W."/>
            <person name="Guo W."/>
            <person name="Chen H."/>
            <person name="Zhou L."/>
            <person name="Ni X."/>
            <person name="Tian J."/>
            <person name="Zhou Y."/>
            <person name="Sheng Y."/>
            <person name="Liu T."/>
            <person name="Pan Y."/>
            <person name="Xia L."/>
            <person name="Li J."/>
            <person name="Zhao F."/>
            <person name="Cao W."/>
        </authorList>
    </citation>
    <scope>NUCLEOTIDE SEQUENCE</scope>
    <source>
        <strain evidence="1">Hyas-2018</strain>
    </source>
</reference>